<evidence type="ECO:0000256" key="2">
    <source>
        <dbReference type="SAM" id="Phobius"/>
    </source>
</evidence>
<feature type="transmembrane region" description="Helical" evidence="2">
    <location>
        <begin position="262"/>
        <end position="289"/>
    </location>
</feature>
<dbReference type="Pfam" id="PF20153">
    <property type="entry name" value="DUF6535"/>
    <property type="match status" value="1"/>
</dbReference>
<feature type="transmembrane region" description="Helical" evidence="2">
    <location>
        <begin position="173"/>
        <end position="196"/>
    </location>
</feature>
<reference evidence="4 5" key="1">
    <citation type="journal article" date="2010" name="Nat. Biotechnol.">
        <title>Genome sequence of the model mushroom Schizophyllum commune.</title>
        <authorList>
            <person name="Ohm R.A."/>
            <person name="de Jong J.F."/>
            <person name="Lugones L.G."/>
            <person name="Aerts A."/>
            <person name="Kothe E."/>
            <person name="Stajich J.E."/>
            <person name="de Vries R.P."/>
            <person name="Record E."/>
            <person name="Levasseur A."/>
            <person name="Baker S.E."/>
            <person name="Bartholomew K.A."/>
            <person name="Coutinho P.M."/>
            <person name="Erdmann S."/>
            <person name="Fowler T.J."/>
            <person name="Gathman A.C."/>
            <person name="Lombard V."/>
            <person name="Henrissat B."/>
            <person name="Knabe N."/>
            <person name="Kuees U."/>
            <person name="Lilly W.W."/>
            <person name="Lindquist E."/>
            <person name="Lucas S."/>
            <person name="Magnuson J.K."/>
            <person name="Piumi F."/>
            <person name="Raudaskoski M."/>
            <person name="Salamov A."/>
            <person name="Schmutz J."/>
            <person name="Schwarze F.W.M.R."/>
            <person name="vanKuyk P.A."/>
            <person name="Horton J.S."/>
            <person name="Grigoriev I.V."/>
            <person name="Woesten H.A.B."/>
        </authorList>
    </citation>
    <scope>NUCLEOTIDE SEQUENCE [LARGE SCALE GENOMIC DNA]</scope>
    <source>
        <strain evidence="5">H4-8 / FGSC 9210</strain>
    </source>
</reference>
<evidence type="ECO:0000256" key="1">
    <source>
        <dbReference type="SAM" id="MobiDB-lite"/>
    </source>
</evidence>
<dbReference type="InterPro" id="IPR045338">
    <property type="entry name" value="DUF6535"/>
</dbReference>
<dbReference type="VEuPathDB" id="FungiDB:SCHCODRAFT_02635010"/>
<feature type="transmembrane region" description="Helical" evidence="2">
    <location>
        <begin position="104"/>
        <end position="123"/>
    </location>
</feature>
<dbReference type="InParanoid" id="D8QCH8"/>
<keyword evidence="5" id="KW-1185">Reference proteome</keyword>
<accession>D8QCH8</accession>
<feature type="compositionally biased region" description="Polar residues" evidence="1">
    <location>
        <begin position="43"/>
        <end position="53"/>
    </location>
</feature>
<proteinExistence type="predicted"/>
<evidence type="ECO:0000259" key="3">
    <source>
        <dbReference type="Pfam" id="PF20153"/>
    </source>
</evidence>
<evidence type="ECO:0000313" key="4">
    <source>
        <dbReference type="EMBL" id="EFI94935.1"/>
    </source>
</evidence>
<feature type="domain" description="DUF6535" evidence="3">
    <location>
        <begin position="82"/>
        <end position="256"/>
    </location>
</feature>
<feature type="region of interest" description="Disordered" evidence="1">
    <location>
        <begin position="1"/>
        <end position="53"/>
    </location>
</feature>
<keyword evidence="2" id="KW-0812">Transmembrane</keyword>
<name>D8QCH8_SCHCM</name>
<feature type="transmembrane region" description="Helical" evidence="2">
    <location>
        <begin position="232"/>
        <end position="256"/>
    </location>
</feature>
<dbReference type="EMBL" id="GL377309">
    <property type="protein sequence ID" value="EFI94935.1"/>
    <property type="molecule type" value="Genomic_DNA"/>
</dbReference>
<gene>
    <name evidence="4" type="ORF">SCHCODRAFT_111574</name>
</gene>
<dbReference type="AlphaFoldDB" id="D8QCH8"/>
<sequence>MSAPSNSNGLAERTEDAPSVLDGSNGTPPPATGRTRGRGGGERSNTLIDPSSTTELCKVEDYRDIYPDDPYGAEAGQNARVWRVYLDETEQFDNDMIQGFRDTLDVHLVFAALFSAVVTTFLVQTSQSLQPDYGRISAALLLELVALQRSNSLDNVPSTGVGLESISYSASDVWINALWSATLALSLATVLVAALVKQWLQEYVRTPSGTARDRALKRQLRYAALLKWKVPLIINLVPLLLHISLALFLAGFVVFLDQLSALISSIVVVLTGLTYAFYVGTHVLAIVYWQSSYRTPITRAARDVLLPYVVKQYNQINEYISDEGPSRTLAQIKSSLTVATAKYLLRRTAEYVKCIQDYWHGLASLQPWTMVRRWWRGPRTLLHAPVPFEDAELLATGCGPRAGLPVHIMLDCMKWLHRYSFNPSKLDVICDALAGWPAPLSVQNGHLDWSIQTLAFGLVELLRHRLDISVDTPERDWVNFERCARAAWCIRGLAREQGGDLIQASLDRFIEDVVLNAEDKIVDIKATLRRVDAELLSRLRCLHVPHALIQPGRPARDSEHSLLSSIDPFHARDFPRDPDMKLALITWNTLLHAACQAISREHSFVLRTPLQMHSTSDRTRRSIGSAEQYLDSNSLPSVLQLAWAFSIGNGWVPPVRASPYTMCEGGITLATACRHHPDIRELVQIYLGRVLQADHRSWTNCLANLTGYMWRTGQPMPDWLSKECREQYQQEIEYSQAFRRIHSILTQPLTDIADAIDSTRSAIGVLEHVLVIHGATRNLLPRDHLYHAFRYSDALAGDASRSMTPPPLLCYPIMAIFDLSMQLYFKANKSELLVDALEICKASSLLEYLKYACDTPEAICEAQMTMDGYIRATLCSLELPWYGQTVDYLLTNDVVEWMAELCLPRRRKGEAIILTCARPYLASLRYLHQRTVGNPVWRDTLLRLVSRVQSENAMRQDSASWNWDSYLSLAYFAAAIEMEDELHVPEDYPYPSLLVYVNVGWMIETGNTLRRIDGDLVYGPYAVPYDASSELRSAGSGDGDEETDLDDIATQATGQHIEESRIRSLRCVFDAGRNLSRWRTWSPWRSLRNKNPLEEVVDDREANPDASRA</sequence>
<dbReference type="Proteomes" id="UP000007431">
    <property type="component" value="Unassembled WGS sequence"/>
</dbReference>
<keyword evidence="2" id="KW-1133">Transmembrane helix</keyword>
<organism evidence="5">
    <name type="scientific">Schizophyllum commune (strain H4-8 / FGSC 9210)</name>
    <name type="common">Split gill fungus</name>
    <dbReference type="NCBI Taxonomy" id="578458"/>
    <lineage>
        <taxon>Eukaryota</taxon>
        <taxon>Fungi</taxon>
        <taxon>Dikarya</taxon>
        <taxon>Basidiomycota</taxon>
        <taxon>Agaricomycotina</taxon>
        <taxon>Agaricomycetes</taxon>
        <taxon>Agaricomycetidae</taxon>
        <taxon>Agaricales</taxon>
        <taxon>Schizophyllaceae</taxon>
        <taxon>Schizophyllum</taxon>
    </lineage>
</organism>
<keyword evidence="2" id="KW-0472">Membrane</keyword>
<feature type="non-terminal residue" evidence="4">
    <location>
        <position position="1109"/>
    </location>
</feature>
<dbReference type="HOGENOM" id="CLU_283874_0_0_1"/>
<evidence type="ECO:0000313" key="5">
    <source>
        <dbReference type="Proteomes" id="UP000007431"/>
    </source>
</evidence>
<protein>
    <recommendedName>
        <fullName evidence="3">DUF6535 domain-containing protein</fullName>
    </recommendedName>
</protein>